<name>A0ACB8BGU7_9AGAM</name>
<gene>
    <name evidence="1" type="ORF">BV22DRAFT_1013980</name>
</gene>
<reference evidence="1" key="1">
    <citation type="journal article" date="2021" name="New Phytol.">
        <title>Evolutionary innovations through gain and loss of genes in the ectomycorrhizal Boletales.</title>
        <authorList>
            <person name="Wu G."/>
            <person name="Miyauchi S."/>
            <person name="Morin E."/>
            <person name="Kuo A."/>
            <person name="Drula E."/>
            <person name="Varga T."/>
            <person name="Kohler A."/>
            <person name="Feng B."/>
            <person name="Cao Y."/>
            <person name="Lipzen A."/>
            <person name="Daum C."/>
            <person name="Hundley H."/>
            <person name="Pangilinan J."/>
            <person name="Johnson J."/>
            <person name="Barry K."/>
            <person name="LaButti K."/>
            <person name="Ng V."/>
            <person name="Ahrendt S."/>
            <person name="Min B."/>
            <person name="Choi I.G."/>
            <person name="Park H."/>
            <person name="Plett J.M."/>
            <person name="Magnuson J."/>
            <person name="Spatafora J.W."/>
            <person name="Nagy L.G."/>
            <person name="Henrissat B."/>
            <person name="Grigoriev I.V."/>
            <person name="Yang Z.L."/>
            <person name="Xu J."/>
            <person name="Martin F.M."/>
        </authorList>
    </citation>
    <scope>NUCLEOTIDE SEQUENCE</scope>
    <source>
        <strain evidence="1">KUC20120723A-06</strain>
    </source>
</reference>
<organism evidence="1 2">
    <name type="scientific">Leucogyrophana mollusca</name>
    <dbReference type="NCBI Taxonomy" id="85980"/>
    <lineage>
        <taxon>Eukaryota</taxon>
        <taxon>Fungi</taxon>
        <taxon>Dikarya</taxon>
        <taxon>Basidiomycota</taxon>
        <taxon>Agaricomycotina</taxon>
        <taxon>Agaricomycetes</taxon>
        <taxon>Agaricomycetidae</taxon>
        <taxon>Boletales</taxon>
        <taxon>Boletales incertae sedis</taxon>
        <taxon>Leucogyrophana</taxon>
    </lineage>
</organism>
<evidence type="ECO:0000313" key="1">
    <source>
        <dbReference type="EMBL" id="KAH7924073.1"/>
    </source>
</evidence>
<protein>
    <submittedName>
        <fullName evidence="1">Uncharacterized protein</fullName>
    </submittedName>
</protein>
<dbReference type="EMBL" id="MU266434">
    <property type="protein sequence ID" value="KAH7924073.1"/>
    <property type="molecule type" value="Genomic_DNA"/>
</dbReference>
<keyword evidence="2" id="KW-1185">Reference proteome</keyword>
<evidence type="ECO:0000313" key="2">
    <source>
        <dbReference type="Proteomes" id="UP000790709"/>
    </source>
</evidence>
<comment type="caution">
    <text evidence="1">The sequence shown here is derived from an EMBL/GenBank/DDBJ whole genome shotgun (WGS) entry which is preliminary data.</text>
</comment>
<dbReference type="Proteomes" id="UP000790709">
    <property type="component" value="Unassembled WGS sequence"/>
</dbReference>
<accession>A0ACB8BGU7</accession>
<sequence>MTRSGQPSKEITGPPILKEKKRKNFYEHGKDGLELAISIGACQEDKALRKAEKHHQPQPGQPRSDRRDGNSRPKNKLKETKAIIASQRAQSKREKAKSRKDGASARLDQPLTATPDTVKKLPARKKVSFA</sequence>
<proteinExistence type="predicted"/>